<dbReference type="InterPro" id="IPR011852">
    <property type="entry name" value="TRAP_TAXI"/>
</dbReference>
<keyword evidence="2" id="KW-0614">Plasmid</keyword>
<dbReference type="AlphaFoldDB" id="A0A291M3V9"/>
<geneLocation type="plasmid" evidence="3">
    <name>pdy25-a</name>
</geneLocation>
<dbReference type="Proteomes" id="UP000219050">
    <property type="component" value="Plasmid pDY25-A"/>
</dbReference>
<reference evidence="2 3" key="1">
    <citation type="submission" date="2017-05" db="EMBL/GenBank/DDBJ databases">
        <title>Comparative genomic and metabolic analysis of manganese-oxidizing mechanisms in Celeribater manganoxidans DY25T: its adaption to the environment of polymetallic nodule.</title>
        <authorList>
            <person name="Wang X."/>
        </authorList>
    </citation>
    <scope>NUCLEOTIDE SEQUENCE [LARGE SCALE GENOMIC DNA]</scope>
    <source>
        <strain evidence="2 3">DY25</strain>
        <plasmid evidence="3">pdy25-a</plasmid>
    </source>
</reference>
<dbReference type="PANTHER" id="PTHR42941">
    <property type="entry name" value="SLL1037 PROTEIN"/>
    <property type="match status" value="1"/>
</dbReference>
<feature type="chain" id="PRO_5012087087" evidence="1">
    <location>
        <begin position="28"/>
        <end position="328"/>
    </location>
</feature>
<evidence type="ECO:0000256" key="1">
    <source>
        <dbReference type="SAM" id="SignalP"/>
    </source>
</evidence>
<organism evidence="2 3">
    <name type="scientific">Pacificitalea manganoxidans</name>
    <dbReference type="NCBI Taxonomy" id="1411902"/>
    <lineage>
        <taxon>Bacteria</taxon>
        <taxon>Pseudomonadati</taxon>
        <taxon>Pseudomonadota</taxon>
        <taxon>Alphaproteobacteria</taxon>
        <taxon>Rhodobacterales</taxon>
        <taxon>Paracoccaceae</taxon>
        <taxon>Pacificitalea</taxon>
    </lineage>
</organism>
<dbReference type="NCBIfam" id="TIGR02122">
    <property type="entry name" value="TRAP_TAXI"/>
    <property type="match status" value="1"/>
</dbReference>
<dbReference type="Gene3D" id="3.40.190.10">
    <property type="entry name" value="Periplasmic binding protein-like II"/>
    <property type="match status" value="2"/>
</dbReference>
<proteinExistence type="predicted"/>
<accession>A0A291M3V9</accession>
<dbReference type="EMBL" id="CP021405">
    <property type="protein sequence ID" value="ATI43600.1"/>
    <property type="molecule type" value="Genomic_DNA"/>
</dbReference>
<dbReference type="KEGG" id="cmag:CBW24_15745"/>
<feature type="signal peptide" evidence="1">
    <location>
        <begin position="1"/>
        <end position="27"/>
    </location>
</feature>
<sequence>MTRQIRALTIAALAAAAPLFTPVAAQAANLTLCGASPGGLWSLLGVGLDAAVREADPGSTVTYQTSSGGFANIVQLKSGACDLAIVHAGEVIIAERGDAPFKEPTGGIATVALMYDKAPMHWLMGKEFADKYSISSIADIAPAEAPMSFVSNRAGILPAILAEESLKAVGLDYEALEGFGGNVQYEGSSGAAEVMQDRKADMWANATFVGTGAVNAIANARDVTLLSVPDEVIADMVERYGSEEVTIEAGAYDWLDHDVKTFGARALLVAAEDADPETIKLVAGAIRDHADKIAEVHGAMGAYTADFAASFDVLPYHPAAAEAMGITQ</sequence>
<dbReference type="RefSeq" id="WP_097374346.1">
    <property type="nucleotide sequence ID" value="NZ_CP021405.1"/>
</dbReference>
<keyword evidence="3" id="KW-1185">Reference proteome</keyword>
<gene>
    <name evidence="2" type="ORF">CBW24_15745</name>
</gene>
<name>A0A291M3V9_9RHOB</name>
<dbReference type="PANTHER" id="PTHR42941:SF1">
    <property type="entry name" value="SLL1037 PROTEIN"/>
    <property type="match status" value="1"/>
</dbReference>
<dbReference type="OrthoDB" id="9776669at2"/>
<protein>
    <submittedName>
        <fullName evidence="2">TRAP transporter substrate-binding protein</fullName>
    </submittedName>
</protein>
<dbReference type="SUPFAM" id="SSF53850">
    <property type="entry name" value="Periplasmic binding protein-like II"/>
    <property type="match status" value="1"/>
</dbReference>
<evidence type="ECO:0000313" key="2">
    <source>
        <dbReference type="EMBL" id="ATI43600.1"/>
    </source>
</evidence>
<dbReference type="Pfam" id="PF16868">
    <property type="entry name" value="NMT1_3"/>
    <property type="match status" value="1"/>
</dbReference>
<evidence type="ECO:0000313" key="3">
    <source>
        <dbReference type="Proteomes" id="UP000219050"/>
    </source>
</evidence>
<keyword evidence="1" id="KW-0732">Signal</keyword>